<dbReference type="AlphaFoldDB" id="A0AB39RJR7"/>
<dbReference type="InterPro" id="IPR011006">
    <property type="entry name" value="CheY-like_superfamily"/>
</dbReference>
<dbReference type="EMBL" id="CP163443">
    <property type="protein sequence ID" value="XDQ54738.1"/>
    <property type="molecule type" value="Genomic_DNA"/>
</dbReference>
<keyword evidence="2" id="KW-0804">Transcription</keyword>
<reference evidence="4" key="1">
    <citation type="submission" date="2024-07" db="EMBL/GenBank/DDBJ databases">
        <authorList>
            <person name="Yu S.T."/>
        </authorList>
    </citation>
    <scope>NUCLEOTIDE SEQUENCE</scope>
    <source>
        <strain evidence="4">R41</strain>
    </source>
</reference>
<sequence length="118" mass="13080">MRLRDEIVGALNLFRATPGPFDPAATPLAQALADVATISLLQQRSMHRSTVLNEQLQTALNSRVLIEQAKGKLAERRGIDMEQAFTTLRGYARAHNRRLSDLARAFIDDSEPLPGLRS</sequence>
<evidence type="ECO:0000256" key="1">
    <source>
        <dbReference type="ARBA" id="ARBA00023015"/>
    </source>
</evidence>
<dbReference type="InterPro" id="IPR029016">
    <property type="entry name" value="GAF-like_dom_sf"/>
</dbReference>
<name>A0AB39RJR7_9ACTN</name>
<keyword evidence="1" id="KW-0805">Transcription regulation</keyword>
<feature type="domain" description="ANTAR" evidence="3">
    <location>
        <begin position="46"/>
        <end position="107"/>
    </location>
</feature>
<dbReference type="PROSITE" id="PS50921">
    <property type="entry name" value="ANTAR"/>
    <property type="match status" value="1"/>
</dbReference>
<dbReference type="Pfam" id="PF03861">
    <property type="entry name" value="ANTAR"/>
    <property type="match status" value="1"/>
</dbReference>
<dbReference type="Gene3D" id="3.30.450.40">
    <property type="match status" value="1"/>
</dbReference>
<evidence type="ECO:0000256" key="2">
    <source>
        <dbReference type="ARBA" id="ARBA00023163"/>
    </source>
</evidence>
<evidence type="ECO:0000313" key="4">
    <source>
        <dbReference type="EMBL" id="XDQ54738.1"/>
    </source>
</evidence>
<dbReference type="Gene3D" id="1.10.10.10">
    <property type="entry name" value="Winged helix-like DNA-binding domain superfamily/Winged helix DNA-binding domain"/>
    <property type="match status" value="1"/>
</dbReference>
<dbReference type="SMART" id="SM01012">
    <property type="entry name" value="ANTAR"/>
    <property type="match status" value="1"/>
</dbReference>
<dbReference type="InterPro" id="IPR036388">
    <property type="entry name" value="WH-like_DNA-bd_sf"/>
</dbReference>
<gene>
    <name evidence="4" type="ORF">AB5J53_25290</name>
</gene>
<dbReference type="RefSeq" id="WP_369247937.1">
    <property type="nucleotide sequence ID" value="NZ_CP163443.1"/>
</dbReference>
<dbReference type="SUPFAM" id="SSF52172">
    <property type="entry name" value="CheY-like"/>
    <property type="match status" value="1"/>
</dbReference>
<organism evidence="4">
    <name type="scientific">Streptomyces sp. R41</name>
    <dbReference type="NCBI Taxonomy" id="3238632"/>
    <lineage>
        <taxon>Bacteria</taxon>
        <taxon>Bacillati</taxon>
        <taxon>Actinomycetota</taxon>
        <taxon>Actinomycetes</taxon>
        <taxon>Kitasatosporales</taxon>
        <taxon>Streptomycetaceae</taxon>
        <taxon>Streptomyces</taxon>
    </lineage>
</organism>
<evidence type="ECO:0000259" key="3">
    <source>
        <dbReference type="PROSITE" id="PS50921"/>
    </source>
</evidence>
<accession>A0AB39RJR7</accession>
<protein>
    <submittedName>
        <fullName evidence="4">ANTAR domain-containing protein</fullName>
    </submittedName>
</protein>
<dbReference type="SUPFAM" id="SSF55781">
    <property type="entry name" value="GAF domain-like"/>
    <property type="match status" value="1"/>
</dbReference>
<dbReference type="InterPro" id="IPR005561">
    <property type="entry name" value="ANTAR"/>
</dbReference>
<dbReference type="GO" id="GO:0003723">
    <property type="term" value="F:RNA binding"/>
    <property type="evidence" value="ECO:0007669"/>
    <property type="project" value="InterPro"/>
</dbReference>
<proteinExistence type="predicted"/>